<name>A0ABD1Y7N5_9MARC</name>
<dbReference type="AlphaFoldDB" id="A0ABD1Y7N5"/>
<evidence type="ECO:0000313" key="2">
    <source>
        <dbReference type="Proteomes" id="UP001605036"/>
    </source>
</evidence>
<accession>A0ABD1Y7N5</accession>
<keyword evidence="2" id="KW-1185">Reference proteome</keyword>
<organism evidence="1 2">
    <name type="scientific">Riccia fluitans</name>
    <dbReference type="NCBI Taxonomy" id="41844"/>
    <lineage>
        <taxon>Eukaryota</taxon>
        <taxon>Viridiplantae</taxon>
        <taxon>Streptophyta</taxon>
        <taxon>Embryophyta</taxon>
        <taxon>Marchantiophyta</taxon>
        <taxon>Marchantiopsida</taxon>
        <taxon>Marchantiidae</taxon>
        <taxon>Marchantiales</taxon>
        <taxon>Ricciaceae</taxon>
        <taxon>Riccia</taxon>
    </lineage>
</organism>
<sequence>MHLEDDLTSILEPLNLVDNENNSVEVSRLLSGYESVLLGVRNNESSNSSNDLMVSVEGYDGPTKIMEDGNKDAYFINNSYNNLETSVVDYDTENLEINAKRNASLIMISNSFNDLEMSVEDYDEAIESIENAIKDAFLINNPMAL</sequence>
<dbReference type="EMBL" id="JBHFFA010000006">
    <property type="protein sequence ID" value="KAL2622698.1"/>
    <property type="molecule type" value="Genomic_DNA"/>
</dbReference>
<gene>
    <name evidence="1" type="ORF">R1flu_002903</name>
</gene>
<protein>
    <submittedName>
        <fullName evidence="1">Uncharacterized protein</fullName>
    </submittedName>
</protein>
<reference evidence="1 2" key="1">
    <citation type="submission" date="2024-09" db="EMBL/GenBank/DDBJ databases">
        <title>Chromosome-scale assembly of Riccia fluitans.</title>
        <authorList>
            <person name="Paukszto L."/>
            <person name="Sawicki J."/>
            <person name="Karawczyk K."/>
            <person name="Piernik-Szablinska J."/>
            <person name="Szczecinska M."/>
            <person name="Mazdziarz M."/>
        </authorList>
    </citation>
    <scope>NUCLEOTIDE SEQUENCE [LARGE SCALE GENOMIC DNA]</scope>
    <source>
        <strain evidence="1">Rf_01</strain>
        <tissue evidence="1">Aerial parts of the thallus</tissue>
    </source>
</reference>
<proteinExistence type="predicted"/>
<dbReference type="Proteomes" id="UP001605036">
    <property type="component" value="Unassembled WGS sequence"/>
</dbReference>
<comment type="caution">
    <text evidence="1">The sequence shown here is derived from an EMBL/GenBank/DDBJ whole genome shotgun (WGS) entry which is preliminary data.</text>
</comment>
<evidence type="ECO:0000313" key="1">
    <source>
        <dbReference type="EMBL" id="KAL2622698.1"/>
    </source>
</evidence>